<evidence type="ECO:0000313" key="2">
    <source>
        <dbReference type="EMBL" id="MFD1684199.1"/>
    </source>
</evidence>
<dbReference type="RefSeq" id="WP_256308306.1">
    <property type="nucleotide sequence ID" value="NZ_JANHAW010000002.1"/>
</dbReference>
<feature type="region of interest" description="Disordered" evidence="1">
    <location>
        <begin position="1"/>
        <end position="30"/>
    </location>
</feature>
<dbReference type="InterPro" id="IPR043808">
    <property type="entry name" value="DUF5790"/>
</dbReference>
<keyword evidence="3" id="KW-1185">Reference proteome</keyword>
<proteinExistence type="predicted"/>
<feature type="compositionally biased region" description="Basic and acidic residues" evidence="1">
    <location>
        <begin position="18"/>
        <end position="30"/>
    </location>
</feature>
<protein>
    <submittedName>
        <fullName evidence="2">DUF5790 family protein</fullName>
    </submittedName>
</protein>
<dbReference type="AlphaFoldDB" id="A0ABD6DPW5"/>
<evidence type="ECO:0000313" key="3">
    <source>
        <dbReference type="Proteomes" id="UP001597092"/>
    </source>
</evidence>
<organism evidence="2 3">
    <name type="scientific">Halobellus litoreus</name>
    <dbReference type="NCBI Taxonomy" id="755310"/>
    <lineage>
        <taxon>Archaea</taxon>
        <taxon>Methanobacteriati</taxon>
        <taxon>Methanobacteriota</taxon>
        <taxon>Stenosarchaea group</taxon>
        <taxon>Halobacteria</taxon>
        <taxon>Halobacteriales</taxon>
        <taxon>Haloferacaceae</taxon>
        <taxon>Halobellus</taxon>
    </lineage>
</organism>
<gene>
    <name evidence="2" type="ORF">ACFSAS_01075</name>
</gene>
<comment type="caution">
    <text evidence="2">The sequence shown here is derived from an EMBL/GenBank/DDBJ whole genome shotgun (WGS) entry which is preliminary data.</text>
</comment>
<accession>A0ABD6DPW5</accession>
<dbReference type="EMBL" id="JBHUDP010000001">
    <property type="protein sequence ID" value="MFD1684199.1"/>
    <property type="molecule type" value="Genomic_DNA"/>
</dbReference>
<evidence type="ECO:0000256" key="1">
    <source>
        <dbReference type="SAM" id="MobiDB-lite"/>
    </source>
</evidence>
<reference evidence="2 3" key="1">
    <citation type="journal article" date="2019" name="Int. J. Syst. Evol. Microbiol.">
        <title>The Global Catalogue of Microorganisms (GCM) 10K type strain sequencing project: providing services to taxonomists for standard genome sequencing and annotation.</title>
        <authorList>
            <consortium name="The Broad Institute Genomics Platform"/>
            <consortium name="The Broad Institute Genome Sequencing Center for Infectious Disease"/>
            <person name="Wu L."/>
            <person name="Ma J."/>
        </authorList>
    </citation>
    <scope>NUCLEOTIDE SEQUENCE [LARGE SCALE GENOMIC DNA]</scope>
    <source>
        <strain evidence="2 3">CGMCC 1.10387</strain>
    </source>
</reference>
<feature type="region of interest" description="Disordered" evidence="1">
    <location>
        <begin position="127"/>
        <end position="154"/>
    </location>
</feature>
<name>A0ABD6DPW5_9EURY</name>
<dbReference type="Pfam" id="PF19103">
    <property type="entry name" value="DUF5790"/>
    <property type="match status" value="1"/>
</dbReference>
<sequence length="154" mass="16351">MSSQSTLADDDLFGEAAAEMREEVESHLADARGELPDPDAVWETEADNVLGVLNALRSALDADDAQEHFRQAKKTFIVGQRADAFDDPDSLEAEIESVEELLTAIADAEELVGDLTGTMPQLRSQLQEAVEAGSAAGDAESESADEADADEAEA</sequence>
<feature type="compositionally biased region" description="Acidic residues" evidence="1">
    <location>
        <begin position="139"/>
        <end position="154"/>
    </location>
</feature>
<dbReference type="Proteomes" id="UP001597092">
    <property type="component" value="Unassembled WGS sequence"/>
</dbReference>
<feature type="compositionally biased region" description="Low complexity" evidence="1">
    <location>
        <begin position="128"/>
        <end position="138"/>
    </location>
</feature>